<dbReference type="PANTHER" id="PTHR47724:SF1">
    <property type="entry name" value="PEPTIDYL-PROLYL CIS-TRANS ISOMERASE CYP26-2, CHLOROPLASTIC"/>
    <property type="match status" value="1"/>
</dbReference>
<gene>
    <name evidence="3" type="primary">PLESTBF000798</name>
    <name evidence="3" type="ORF">PLESTB_001628200</name>
</gene>
<dbReference type="GO" id="GO:0009507">
    <property type="term" value="C:chloroplast"/>
    <property type="evidence" value="ECO:0007669"/>
    <property type="project" value="TreeGrafter"/>
</dbReference>
<dbReference type="Gene3D" id="2.40.100.10">
    <property type="entry name" value="Cyclophilin-like"/>
    <property type="match status" value="1"/>
</dbReference>
<organism evidence="3 4">
    <name type="scientific">Pleodorina starrii</name>
    <dbReference type="NCBI Taxonomy" id="330485"/>
    <lineage>
        <taxon>Eukaryota</taxon>
        <taxon>Viridiplantae</taxon>
        <taxon>Chlorophyta</taxon>
        <taxon>core chlorophytes</taxon>
        <taxon>Chlorophyceae</taxon>
        <taxon>CS clade</taxon>
        <taxon>Chlamydomonadales</taxon>
        <taxon>Volvocaceae</taxon>
        <taxon>Pleodorina</taxon>
    </lineage>
</organism>
<evidence type="ECO:0000259" key="2">
    <source>
        <dbReference type="PROSITE" id="PS50072"/>
    </source>
</evidence>
<dbReference type="PRINTS" id="PR00153">
    <property type="entry name" value="CSAPPISMRASE"/>
</dbReference>
<feature type="domain" description="PPIase cyclophilin-type" evidence="2">
    <location>
        <begin position="69"/>
        <end position="229"/>
    </location>
</feature>
<keyword evidence="4" id="KW-1185">Reference proteome</keyword>
<dbReference type="InterPro" id="IPR044185">
    <property type="entry name" value="CYP26-2-like"/>
</dbReference>
<proteinExistence type="predicted"/>
<comment type="caution">
    <text evidence="3">The sequence shown here is derived from an EMBL/GenBank/DDBJ whole genome shotgun (WGS) entry which is preliminary data.</text>
</comment>
<dbReference type="EMBL" id="BRXU01000035">
    <property type="protein sequence ID" value="GLC60572.1"/>
    <property type="molecule type" value="Genomic_DNA"/>
</dbReference>
<protein>
    <recommendedName>
        <fullName evidence="2">PPIase cyclophilin-type domain-containing protein</fullName>
    </recommendedName>
</protein>
<name>A0A9W6BYE7_9CHLO</name>
<dbReference type="PROSITE" id="PS50072">
    <property type="entry name" value="CSA_PPIASE_2"/>
    <property type="match status" value="1"/>
</dbReference>
<dbReference type="AlphaFoldDB" id="A0A9W6BYE7"/>
<feature type="compositionally biased region" description="Acidic residues" evidence="1">
    <location>
        <begin position="368"/>
        <end position="380"/>
    </location>
</feature>
<dbReference type="InterPro" id="IPR002130">
    <property type="entry name" value="Cyclophilin-type_PPIase_dom"/>
</dbReference>
<evidence type="ECO:0000313" key="4">
    <source>
        <dbReference type="Proteomes" id="UP001165080"/>
    </source>
</evidence>
<reference evidence="3 4" key="1">
    <citation type="journal article" date="2023" name="Commun. Biol.">
        <title>Reorganization of the ancestral sex-determining regions during the evolution of trioecy in Pleodorina starrii.</title>
        <authorList>
            <person name="Takahashi K."/>
            <person name="Suzuki S."/>
            <person name="Kawai-Toyooka H."/>
            <person name="Yamamoto K."/>
            <person name="Hamaji T."/>
            <person name="Ootsuki R."/>
            <person name="Yamaguchi H."/>
            <person name="Kawachi M."/>
            <person name="Higashiyama T."/>
            <person name="Nozaki H."/>
        </authorList>
    </citation>
    <scope>NUCLEOTIDE SEQUENCE [LARGE SCALE GENOMIC DNA]</scope>
    <source>
        <strain evidence="3 4">NIES-4479</strain>
    </source>
</reference>
<accession>A0A9W6BYE7</accession>
<dbReference type="Proteomes" id="UP001165080">
    <property type="component" value="Unassembled WGS sequence"/>
</dbReference>
<dbReference type="Pfam" id="PF00160">
    <property type="entry name" value="Pro_isomerase"/>
    <property type="match status" value="1"/>
</dbReference>
<feature type="region of interest" description="Disordered" evidence="1">
    <location>
        <begin position="228"/>
        <end position="261"/>
    </location>
</feature>
<feature type="compositionally biased region" description="Gly residues" evidence="1">
    <location>
        <begin position="130"/>
        <end position="139"/>
    </location>
</feature>
<sequence length="380" mass="38534">MGKGGTKFCGDAVSVRRKAAPHDTAKNIKRNLDKFLETGVHPEIERARQERANQLPALPDLDVHRPFVFLDITLAGKPLGRLVVEMFDDVVPVAANHFRNRCMPGSAAGLAGTAFHKLLPRYALHGGLRGGGGGGGRPGAGASSSLSGDGGVRLQPNSQLRAVEGGLVAVALSGDEVVISLDRALDLDRTHQVVGRIHRGAELLTSLGDLRTLPDDSPAQRLAVARAGPTNHLGSHEELTGAGAGEGAGQPKDAATRLAEQAEEARSSLMWVPAMFGDALSEGLKRKRKPDAADEEGAAAAAASAAAAAEGTGPSSSGADAGAAAAAAAAAPGSQRPAAAPPARSVKARMLDSMLGDLGSDASSSSSSDEEEDGEDGGGS</sequence>
<feature type="compositionally biased region" description="Low complexity" evidence="1">
    <location>
        <begin position="309"/>
        <end position="367"/>
    </location>
</feature>
<evidence type="ECO:0000313" key="3">
    <source>
        <dbReference type="EMBL" id="GLC60572.1"/>
    </source>
</evidence>
<feature type="region of interest" description="Disordered" evidence="1">
    <location>
        <begin position="130"/>
        <end position="153"/>
    </location>
</feature>
<evidence type="ECO:0000256" key="1">
    <source>
        <dbReference type="SAM" id="MobiDB-lite"/>
    </source>
</evidence>
<dbReference type="GO" id="GO:0003755">
    <property type="term" value="F:peptidyl-prolyl cis-trans isomerase activity"/>
    <property type="evidence" value="ECO:0007669"/>
    <property type="project" value="InterPro"/>
</dbReference>
<dbReference type="SUPFAM" id="SSF50891">
    <property type="entry name" value="Cyclophilin-like"/>
    <property type="match status" value="1"/>
</dbReference>
<dbReference type="InterPro" id="IPR029000">
    <property type="entry name" value="Cyclophilin-like_dom_sf"/>
</dbReference>
<dbReference type="PANTHER" id="PTHR47724">
    <property type="entry name" value="PEPTIDYL-PROLYL CIS-TRANS ISOMERASE CYP26-2, CHLOROPLASTIC"/>
    <property type="match status" value="1"/>
</dbReference>
<feature type="region of interest" description="Disordered" evidence="1">
    <location>
        <begin position="309"/>
        <end position="380"/>
    </location>
</feature>